<protein>
    <submittedName>
        <fullName evidence="3">DUF2892 domain-containing protein</fullName>
    </submittedName>
</protein>
<dbReference type="Pfam" id="PF11127">
    <property type="entry name" value="YgaP-like_TM"/>
    <property type="match status" value="1"/>
</dbReference>
<name>A0ABT8S644_9BURK</name>
<comment type="caution">
    <text evidence="3">The sequence shown here is derived from an EMBL/GenBank/DDBJ whole genome shotgun (WGS) entry which is preliminary data.</text>
</comment>
<feature type="transmembrane region" description="Helical" evidence="1">
    <location>
        <begin position="7"/>
        <end position="26"/>
    </location>
</feature>
<feature type="transmembrane region" description="Helical" evidence="1">
    <location>
        <begin position="32"/>
        <end position="54"/>
    </location>
</feature>
<gene>
    <name evidence="3" type="ORF">Q2T77_19050</name>
</gene>
<evidence type="ECO:0000313" key="4">
    <source>
        <dbReference type="Proteomes" id="UP001169027"/>
    </source>
</evidence>
<evidence type="ECO:0000313" key="3">
    <source>
        <dbReference type="EMBL" id="MDO1534391.1"/>
    </source>
</evidence>
<keyword evidence="1" id="KW-0472">Membrane</keyword>
<dbReference type="Proteomes" id="UP001169027">
    <property type="component" value="Unassembled WGS sequence"/>
</dbReference>
<dbReference type="InterPro" id="IPR021309">
    <property type="entry name" value="YgaP-like_TM"/>
</dbReference>
<evidence type="ECO:0000256" key="1">
    <source>
        <dbReference type="SAM" id="Phobius"/>
    </source>
</evidence>
<feature type="domain" description="Inner membrane protein YgaP-like transmembrane" evidence="2">
    <location>
        <begin position="1"/>
        <end position="60"/>
    </location>
</feature>
<dbReference type="EMBL" id="JAUKVY010000013">
    <property type="protein sequence ID" value="MDO1534391.1"/>
    <property type="molecule type" value="Genomic_DNA"/>
</dbReference>
<keyword evidence="4" id="KW-1185">Reference proteome</keyword>
<keyword evidence="1" id="KW-0812">Transmembrane</keyword>
<proteinExistence type="predicted"/>
<keyword evidence="1" id="KW-1133">Transmembrane helix</keyword>
<organism evidence="3 4">
    <name type="scientific">Variovorax ginsengisoli</name>
    <dbReference type="NCBI Taxonomy" id="363844"/>
    <lineage>
        <taxon>Bacteria</taxon>
        <taxon>Pseudomonadati</taxon>
        <taxon>Pseudomonadota</taxon>
        <taxon>Betaproteobacteria</taxon>
        <taxon>Burkholderiales</taxon>
        <taxon>Comamonadaceae</taxon>
        <taxon>Variovorax</taxon>
    </lineage>
</organism>
<sequence length="71" mass="7490">MRNNVGTIDRILRVAAGCMLVALAFAEKIGPWGYIGIVPLLTGLLGNCPAYSLFGIRTCADRTPASARGPQ</sequence>
<evidence type="ECO:0000259" key="2">
    <source>
        <dbReference type="Pfam" id="PF11127"/>
    </source>
</evidence>
<reference evidence="3" key="1">
    <citation type="submission" date="2023-06" db="EMBL/GenBank/DDBJ databases">
        <authorList>
            <person name="Jiang Y."/>
            <person name="Liu Q."/>
        </authorList>
    </citation>
    <scope>NUCLEOTIDE SEQUENCE</scope>
    <source>
        <strain evidence="3">CGMCC 1.12090</strain>
    </source>
</reference>
<accession>A0ABT8S644</accession>